<reference evidence="1" key="1">
    <citation type="submission" date="2021-07" db="EMBL/GenBank/DDBJ databases">
        <title>Elsinoe batatas strain:CRI-CJ2 Genome sequencing and assembly.</title>
        <authorList>
            <person name="Huang L."/>
        </authorList>
    </citation>
    <scope>NUCLEOTIDE SEQUENCE</scope>
    <source>
        <strain evidence="1">CRI-CJ2</strain>
    </source>
</reference>
<dbReference type="EMBL" id="JAESVG020000012">
    <property type="protein sequence ID" value="KAG8622821.1"/>
    <property type="molecule type" value="Genomic_DNA"/>
</dbReference>
<dbReference type="OrthoDB" id="1393670at2759"/>
<dbReference type="CDD" id="cd05233">
    <property type="entry name" value="SDR_c"/>
    <property type="match status" value="1"/>
</dbReference>
<evidence type="ECO:0000313" key="1">
    <source>
        <dbReference type="EMBL" id="KAG8622821.1"/>
    </source>
</evidence>
<accession>A0A8K0KVM0</accession>
<organism evidence="1 2">
    <name type="scientific">Elsinoe batatas</name>
    <dbReference type="NCBI Taxonomy" id="2601811"/>
    <lineage>
        <taxon>Eukaryota</taxon>
        <taxon>Fungi</taxon>
        <taxon>Dikarya</taxon>
        <taxon>Ascomycota</taxon>
        <taxon>Pezizomycotina</taxon>
        <taxon>Dothideomycetes</taxon>
        <taxon>Dothideomycetidae</taxon>
        <taxon>Myriangiales</taxon>
        <taxon>Elsinoaceae</taxon>
        <taxon>Elsinoe</taxon>
    </lineage>
</organism>
<proteinExistence type="predicted"/>
<dbReference type="InterPro" id="IPR036291">
    <property type="entry name" value="NAD(P)-bd_dom_sf"/>
</dbReference>
<dbReference type="Gene3D" id="3.40.50.720">
    <property type="entry name" value="NAD(P)-binding Rossmann-like Domain"/>
    <property type="match status" value="1"/>
</dbReference>
<sequence length="172" mass="17641">MSLPPRPTRSLAGTVSLVTGAGSAGEGIGNGRAAALLLAEAGSRVVCVDISLEDGERTRGMVEDEGGTALALQVDVTDEAQCRSAVQRTIEAFGRLDILVNNVGIGGAAGTAVSTDKDDWARGLEVNVTSMMLIRFLAGDEARWMTGVILPVDAGTTCATQTDLPRGASVNP</sequence>
<comment type="caution">
    <text evidence="1">The sequence shown here is derived from an EMBL/GenBank/DDBJ whole genome shotgun (WGS) entry which is preliminary data.</text>
</comment>
<evidence type="ECO:0000313" key="2">
    <source>
        <dbReference type="Proteomes" id="UP000809789"/>
    </source>
</evidence>
<gene>
    <name evidence="1" type="ORF">KVT40_009332</name>
</gene>
<dbReference type="AlphaFoldDB" id="A0A8K0KVM0"/>
<dbReference type="PANTHER" id="PTHR42820:SF1">
    <property type="entry name" value="SHORT-CHAIN DEHYDROGENASE_REDUCTASE FAMILY PROTEIN"/>
    <property type="match status" value="1"/>
</dbReference>
<dbReference type="SUPFAM" id="SSF51735">
    <property type="entry name" value="NAD(P)-binding Rossmann-fold domains"/>
    <property type="match status" value="1"/>
</dbReference>
<dbReference type="InterPro" id="IPR002347">
    <property type="entry name" value="SDR_fam"/>
</dbReference>
<dbReference type="Pfam" id="PF00106">
    <property type="entry name" value="adh_short"/>
    <property type="match status" value="1"/>
</dbReference>
<protein>
    <submittedName>
        <fullName evidence="1">Uncharacterized protein</fullName>
    </submittedName>
</protein>
<keyword evidence="2" id="KW-1185">Reference proteome</keyword>
<dbReference type="Proteomes" id="UP000809789">
    <property type="component" value="Unassembled WGS sequence"/>
</dbReference>
<name>A0A8K0KVM0_9PEZI</name>
<dbReference type="PANTHER" id="PTHR42820">
    <property type="entry name" value="SHORT-CHAIN DEHYDROGENASE REDUCTASE"/>
    <property type="match status" value="1"/>
</dbReference>